<evidence type="ECO:0000313" key="4">
    <source>
        <dbReference type="Proteomes" id="UP001642520"/>
    </source>
</evidence>
<evidence type="ECO:0000256" key="2">
    <source>
        <dbReference type="SAM" id="MobiDB-lite"/>
    </source>
</evidence>
<evidence type="ECO:0000256" key="1">
    <source>
        <dbReference type="SAM" id="Coils"/>
    </source>
</evidence>
<keyword evidence="4" id="KW-1185">Reference proteome</keyword>
<evidence type="ECO:0000313" key="3">
    <source>
        <dbReference type="EMBL" id="CAL7940096.1"/>
    </source>
</evidence>
<dbReference type="EMBL" id="CAXAJV020001290">
    <property type="protein sequence ID" value="CAL7940096.1"/>
    <property type="molecule type" value="Genomic_DNA"/>
</dbReference>
<proteinExistence type="predicted"/>
<feature type="compositionally biased region" description="Basic residues" evidence="2">
    <location>
        <begin position="224"/>
        <end position="233"/>
    </location>
</feature>
<comment type="caution">
    <text evidence="3">The sequence shown here is derived from an EMBL/GenBank/DDBJ whole genome shotgun (WGS) entry which is preliminary data.</text>
</comment>
<feature type="region of interest" description="Disordered" evidence="2">
    <location>
        <begin position="214"/>
        <end position="233"/>
    </location>
</feature>
<sequence length="278" mass="33238">MDIVTSTKRNSNEDSIQAVLDVLKKQIDQYDLVNKKSKLRSALTRSQRIQKLMMEEKQLSLQFSQIRKEIKHYERKYEKVLKKKVKLMRIQIKEDQNKLEQIKQRYRELDTKVDVEPRDVEKVKKLKSKKARKPIKVRAIKFRQKHVPLSKKIRIKIKRNEKLGRREMHFISDGNGPDSFTDLVKVVQPMTVNTRECRIMLQRLTEEQMNRYTSKKRLEQQREKQKRITRRSVQKTGVNAVAVVRPNWHIRIPKSVFEESQKEFQNTDLNTVSTSKDV</sequence>
<protein>
    <submittedName>
        <fullName evidence="3">Uncharacterized protein</fullName>
    </submittedName>
</protein>
<feature type="coiled-coil region" evidence="1">
    <location>
        <begin position="56"/>
        <end position="112"/>
    </location>
</feature>
<gene>
    <name evidence="3" type="ORF">XYLVIOL_LOCUS4309</name>
</gene>
<dbReference type="Proteomes" id="UP001642520">
    <property type="component" value="Unassembled WGS sequence"/>
</dbReference>
<organism evidence="3 4">
    <name type="scientific">Xylocopa violacea</name>
    <name type="common">Violet carpenter bee</name>
    <name type="synonym">Apis violacea</name>
    <dbReference type="NCBI Taxonomy" id="135666"/>
    <lineage>
        <taxon>Eukaryota</taxon>
        <taxon>Metazoa</taxon>
        <taxon>Ecdysozoa</taxon>
        <taxon>Arthropoda</taxon>
        <taxon>Hexapoda</taxon>
        <taxon>Insecta</taxon>
        <taxon>Pterygota</taxon>
        <taxon>Neoptera</taxon>
        <taxon>Endopterygota</taxon>
        <taxon>Hymenoptera</taxon>
        <taxon>Apocrita</taxon>
        <taxon>Aculeata</taxon>
        <taxon>Apoidea</taxon>
        <taxon>Anthophila</taxon>
        <taxon>Apidae</taxon>
        <taxon>Xylocopa</taxon>
        <taxon>Xylocopa</taxon>
    </lineage>
</organism>
<reference evidence="3 4" key="1">
    <citation type="submission" date="2024-08" db="EMBL/GenBank/DDBJ databases">
        <authorList>
            <person name="Will J Nash"/>
            <person name="Angela Man"/>
            <person name="Seanna McTaggart"/>
            <person name="Kendall Baker"/>
            <person name="Tom Barker"/>
            <person name="Leah Catchpole"/>
            <person name="Alex Durrant"/>
            <person name="Karim Gharbi"/>
            <person name="Naomi Irish"/>
            <person name="Gemy Kaithakottil"/>
            <person name="Debby Ku"/>
            <person name="Aaliyah Providence"/>
            <person name="Felix Shaw"/>
            <person name="David Swarbreck"/>
            <person name="Chris Watkins"/>
            <person name="Ann M. McCartney"/>
            <person name="Giulio Formenti"/>
            <person name="Alice Mouton"/>
            <person name="Noel Vella"/>
            <person name="Bjorn M von Reumont"/>
            <person name="Adriana Vella"/>
            <person name="Wilfried Haerty"/>
        </authorList>
    </citation>
    <scope>NUCLEOTIDE SEQUENCE [LARGE SCALE GENOMIC DNA]</scope>
</reference>
<name>A0ABP1NKL2_XYLVO</name>
<accession>A0ABP1NKL2</accession>
<keyword evidence="1" id="KW-0175">Coiled coil</keyword>